<feature type="transmembrane region" description="Helical" evidence="1">
    <location>
        <begin position="271"/>
        <end position="291"/>
    </location>
</feature>
<dbReference type="AlphaFoldDB" id="A0A1Y2CAG1"/>
<dbReference type="Proteomes" id="UP000193642">
    <property type="component" value="Unassembled WGS sequence"/>
</dbReference>
<keyword evidence="1" id="KW-1133">Transmembrane helix</keyword>
<name>A0A1Y2CAG1_9FUNG</name>
<gene>
    <name evidence="2" type="ORF">BCR33DRAFT_717142</name>
</gene>
<feature type="transmembrane region" description="Helical" evidence="1">
    <location>
        <begin position="366"/>
        <end position="382"/>
    </location>
</feature>
<comment type="caution">
    <text evidence="2">The sequence shown here is derived from an EMBL/GenBank/DDBJ whole genome shotgun (WGS) entry which is preliminary data.</text>
</comment>
<reference evidence="2 3" key="1">
    <citation type="submission" date="2016-07" db="EMBL/GenBank/DDBJ databases">
        <title>Pervasive Adenine N6-methylation of Active Genes in Fungi.</title>
        <authorList>
            <consortium name="DOE Joint Genome Institute"/>
            <person name="Mondo S.J."/>
            <person name="Dannebaum R.O."/>
            <person name="Kuo R.C."/>
            <person name="Labutti K."/>
            <person name="Haridas S."/>
            <person name="Kuo A."/>
            <person name="Salamov A."/>
            <person name="Ahrendt S.R."/>
            <person name="Lipzen A."/>
            <person name="Sullivan W."/>
            <person name="Andreopoulos W.B."/>
            <person name="Clum A."/>
            <person name="Lindquist E."/>
            <person name="Daum C."/>
            <person name="Ramamoorthy G.K."/>
            <person name="Gryganskyi A."/>
            <person name="Culley D."/>
            <person name="Magnuson J.K."/>
            <person name="James T.Y."/>
            <person name="O'Malley M.A."/>
            <person name="Stajich J.E."/>
            <person name="Spatafora J.W."/>
            <person name="Visel A."/>
            <person name="Grigoriev I.V."/>
        </authorList>
    </citation>
    <scope>NUCLEOTIDE SEQUENCE [LARGE SCALE GENOMIC DNA]</scope>
    <source>
        <strain evidence="2 3">JEL800</strain>
    </source>
</reference>
<feature type="transmembrane region" description="Helical" evidence="1">
    <location>
        <begin position="195"/>
        <end position="216"/>
    </location>
</feature>
<sequence length="444" mass="47507">MQQSPHITEFLDLGHGNSISFGQVQEMASSIINARLSPPNHISSIDISPTSCEAFVQVVERGLAQVGPVHLVAKTSFSSILNTIRSALDANKVVLLELKFKSAGQHFLSIVPDFTDDGAFYRVVHAFQNNHSVRTANGDKAAQQRIFGVNTDLKPLGAFHINSYQTGLIPLSLQQKQFKEVLKELMFKMHPNRRMFAAGISAGSVTFALTLAAVLIENNKLKSAGEKAGIVVGQSARAAVGEGNGGCKSGNLCRRQCWCKTVIKNAAKSGAAFTGVVTAIDLVNGAVHYAIGKSSIVEFRKDAASNLGGAVGGFAGYIGATAAAAALMSNPVGWGVIGVGFVGGMVGAKAVDESIWSSELDSLEHLFWYFKLGNLILCAVGLKRLSMNVEERLTYKLPTEDTVVVAEYRRGVMGQYLMLLQLCCPDYFGAMSDISEVIVQQSEI</sequence>
<proteinExistence type="predicted"/>
<evidence type="ECO:0000313" key="2">
    <source>
        <dbReference type="EMBL" id="ORY44023.1"/>
    </source>
</evidence>
<organism evidence="2 3">
    <name type="scientific">Rhizoclosmatium globosum</name>
    <dbReference type="NCBI Taxonomy" id="329046"/>
    <lineage>
        <taxon>Eukaryota</taxon>
        <taxon>Fungi</taxon>
        <taxon>Fungi incertae sedis</taxon>
        <taxon>Chytridiomycota</taxon>
        <taxon>Chytridiomycota incertae sedis</taxon>
        <taxon>Chytridiomycetes</taxon>
        <taxon>Chytridiales</taxon>
        <taxon>Chytriomycetaceae</taxon>
        <taxon>Rhizoclosmatium</taxon>
    </lineage>
</organism>
<keyword evidence="3" id="KW-1185">Reference proteome</keyword>
<keyword evidence="1" id="KW-0472">Membrane</keyword>
<accession>A0A1Y2CAG1</accession>
<dbReference type="OrthoDB" id="10537707at2759"/>
<evidence type="ECO:0000313" key="3">
    <source>
        <dbReference type="Proteomes" id="UP000193642"/>
    </source>
</evidence>
<feature type="transmembrane region" description="Helical" evidence="1">
    <location>
        <begin position="303"/>
        <end position="328"/>
    </location>
</feature>
<dbReference type="EMBL" id="MCGO01000023">
    <property type="protein sequence ID" value="ORY44023.1"/>
    <property type="molecule type" value="Genomic_DNA"/>
</dbReference>
<keyword evidence="1" id="KW-0812">Transmembrane</keyword>
<evidence type="ECO:0000256" key="1">
    <source>
        <dbReference type="SAM" id="Phobius"/>
    </source>
</evidence>
<protein>
    <submittedName>
        <fullName evidence="2">Uncharacterized protein</fullName>
    </submittedName>
</protein>